<dbReference type="SUPFAM" id="SSF56112">
    <property type="entry name" value="Protein kinase-like (PK-like)"/>
    <property type="match status" value="1"/>
</dbReference>
<dbReference type="Proteomes" id="UP000663843">
    <property type="component" value="Unassembled WGS sequence"/>
</dbReference>
<evidence type="ECO:0000313" key="2">
    <source>
        <dbReference type="Proteomes" id="UP000663843"/>
    </source>
</evidence>
<name>A0A8H3DJY7_9AGAM</name>
<evidence type="ECO:0000313" key="1">
    <source>
        <dbReference type="EMBL" id="CAE6531075.1"/>
    </source>
</evidence>
<proteinExistence type="predicted"/>
<organism evidence="1 2">
    <name type="scientific">Rhizoctonia solani</name>
    <dbReference type="NCBI Taxonomy" id="456999"/>
    <lineage>
        <taxon>Eukaryota</taxon>
        <taxon>Fungi</taxon>
        <taxon>Dikarya</taxon>
        <taxon>Basidiomycota</taxon>
        <taxon>Agaricomycotina</taxon>
        <taxon>Agaricomycetes</taxon>
        <taxon>Cantharellales</taxon>
        <taxon>Ceratobasidiaceae</taxon>
        <taxon>Rhizoctonia</taxon>
    </lineage>
</organism>
<evidence type="ECO:0008006" key="3">
    <source>
        <dbReference type="Google" id="ProtNLM"/>
    </source>
</evidence>
<reference evidence="1" key="1">
    <citation type="submission" date="2021-01" db="EMBL/GenBank/DDBJ databases">
        <authorList>
            <person name="Kaushik A."/>
        </authorList>
    </citation>
    <scope>NUCLEOTIDE SEQUENCE</scope>
    <source>
        <strain evidence="1">AG2-2IIIB</strain>
    </source>
</reference>
<accession>A0A8H3DJY7</accession>
<dbReference type="AlphaFoldDB" id="A0A8H3DJY7"/>
<comment type="caution">
    <text evidence="1">The sequence shown here is derived from an EMBL/GenBank/DDBJ whole genome shotgun (WGS) entry which is preliminary data.</text>
</comment>
<dbReference type="Gene3D" id="1.10.510.10">
    <property type="entry name" value="Transferase(Phosphotransferase) domain 1"/>
    <property type="match status" value="1"/>
</dbReference>
<sequence length="591" mass="65788">MYLLFFHATTMQEETFTRINYIVVDGDSPPLPGLLRLREVPWRVPEIKQLIEIRHGFIGSEYLFYQTNIPYKEELPAVLSPIGEPLPDTDLVSKHWPNGFSSDVFDVILYKPPGKCWTTDTIPPKPRVKKPNIDALGDDEGQAKVIAAVKKYHTSTLAKPSQFNQFQATEVKIFNGRPQEADGPPIGLFNPVFDSFQGRIASDTFAPTALQLSNILPLLTASQKIYDSEPGPDGRTAALTHLLEQILTFDILEVSMPKTKSDGLITEADGPHLMFMEVKNEIGTGGCDPSVQGAIAYVSYWGQAKHEWLRQQCCCPSMILAIAGPHMSILGGIMLKRPVIQPLTPYFLVGNNPSSPGHANEVAKIFASLAASLQELRKFYRDFRRTPVIRNPMRHYPYLQHFTLDGKRVDLVYTGTLAPTKAVFRGTAQPEGGETFAVIVKFVESYNATAHRTLEEMNLAPKLIFISSEGPDAFKVAGRIMVVMEDPSYHDLSQSDSPPDCVLHDVRRALDALHKKNLVFGDLRPPNILSVREKGRVTGAMLIDFDWCGTAGEAKYPMDINFTLDWPEGVGPGLPMFPEHDNEMLKRLSAV</sequence>
<dbReference type="EMBL" id="CAJMWT010008143">
    <property type="protein sequence ID" value="CAE6531075.1"/>
    <property type="molecule type" value="Genomic_DNA"/>
</dbReference>
<protein>
    <recommendedName>
        <fullName evidence="3">Protein kinase domain-containing protein</fullName>
    </recommendedName>
</protein>
<dbReference type="InterPro" id="IPR011009">
    <property type="entry name" value="Kinase-like_dom_sf"/>
</dbReference>
<gene>
    <name evidence="1" type="ORF">RDB_LOCUS178697</name>
</gene>